<dbReference type="Pfam" id="PF08317">
    <property type="entry name" value="Spc7"/>
    <property type="match status" value="1"/>
</dbReference>
<feature type="compositionally biased region" description="Basic and acidic residues" evidence="1">
    <location>
        <begin position="172"/>
        <end position="183"/>
    </location>
</feature>
<evidence type="ECO:0000313" key="4">
    <source>
        <dbReference type="Proteomes" id="UP000193642"/>
    </source>
</evidence>
<dbReference type="InterPro" id="IPR013253">
    <property type="entry name" value="Spc7_domain"/>
</dbReference>
<dbReference type="PANTHER" id="PTHR28260">
    <property type="entry name" value="SPINDLE POLE BODY COMPONENT SPC105"/>
    <property type="match status" value="1"/>
</dbReference>
<dbReference type="OrthoDB" id="5592879at2759"/>
<accession>A0A1Y2BZY8</accession>
<comment type="caution">
    <text evidence="3">The sequence shown here is derived from an EMBL/GenBank/DDBJ whole genome shotgun (WGS) entry which is preliminary data.</text>
</comment>
<sequence length="781" mass="86585">MPDLSSVRKNSDAFNIRLSLDNKNVIVDESAEDMSLDEDSSVIHPSHETSFDVTIKDAPNPYEHDRRDSVFSFFGKNSEDEDEEENMENKSPLRNALVKEKQAVPLPDSPARNLRRRDSVSAHTSSDHRNSEKQTNETRGLLESRRDSVAVFFGDKEDESMDQDQEMSVEPETSKEQKFRQRDSIAPFFGTPVDDQEQDSPVSLVLKDGKQTASTTSKQKNLRSRDSIAPFFKDQIDEEDDESSLTSQVTEVKSPRRVVPAQKTDGGVKEFPPTHSPLPKSKVRPRDSIALIFGKGNDALDENENDEESDGVYTPPSQVESFDVPMVARSTSTANYRARDSIAPFFKDKDDDFSDVSMELAEDSSFLGGQELQMGGSSLVQDSDADESFSSEALDMDITNFTMLKPTLPAKKESSTPPSQPPAPTSRVLRSSSPKRTPPPKQSSSRRSSAKKTPTMSVSKSFKPAVSSPLARAQPITQPISVSSTPDAVTVSSAPPMTANITTPSLRERTPRASTTAQGSIAKKTATPKSILKTSVVQTPKLMTFLKNMKSEGKTPTAGVTIKKDESEEDTEMLGVDDTFNKPSEVFSRALSGRMRRGSSFGGSVKLEQTVILPTGGVDSLLEEKMPEPPKMSLDDFLQATEIGFIELSTTMRRETSAFNASYGSGPITELDYSKAACLYLPELKYLEFACKSLTEYVEEGRDSMKECEDNVDKSMPPLFDVFIKADEEEKDIMIGQLRALKSIARSNTKESWYRWREDMLRPFHNNILHNTESLKKVCSS</sequence>
<dbReference type="STRING" id="329046.A0A1Y2BZY8"/>
<dbReference type="Proteomes" id="UP000193642">
    <property type="component" value="Unassembled WGS sequence"/>
</dbReference>
<feature type="compositionally biased region" description="Acidic residues" evidence="1">
    <location>
        <begin position="299"/>
        <end position="310"/>
    </location>
</feature>
<feature type="domain" description="Spc7 kinetochore protein" evidence="2">
    <location>
        <begin position="628"/>
        <end position="776"/>
    </location>
</feature>
<feature type="compositionally biased region" description="Polar residues" evidence="1">
    <location>
        <begin position="475"/>
        <end position="505"/>
    </location>
</feature>
<feature type="compositionally biased region" description="Basic and acidic residues" evidence="1">
    <location>
        <begin position="116"/>
        <end position="148"/>
    </location>
</feature>
<evidence type="ECO:0000259" key="2">
    <source>
        <dbReference type="Pfam" id="PF08317"/>
    </source>
</evidence>
<dbReference type="AlphaFoldDB" id="A0A1Y2BZY8"/>
<dbReference type="GO" id="GO:0007094">
    <property type="term" value="P:mitotic spindle assembly checkpoint signaling"/>
    <property type="evidence" value="ECO:0007669"/>
    <property type="project" value="TreeGrafter"/>
</dbReference>
<evidence type="ECO:0000256" key="1">
    <source>
        <dbReference type="SAM" id="MobiDB-lite"/>
    </source>
</evidence>
<dbReference type="EMBL" id="MCGO01000036">
    <property type="protein sequence ID" value="ORY40197.1"/>
    <property type="molecule type" value="Genomic_DNA"/>
</dbReference>
<feature type="region of interest" description="Disordered" evidence="1">
    <location>
        <begin position="367"/>
        <end position="525"/>
    </location>
</feature>
<organism evidence="3 4">
    <name type="scientific">Rhizoclosmatium globosum</name>
    <dbReference type="NCBI Taxonomy" id="329046"/>
    <lineage>
        <taxon>Eukaryota</taxon>
        <taxon>Fungi</taxon>
        <taxon>Fungi incertae sedis</taxon>
        <taxon>Chytridiomycota</taxon>
        <taxon>Chytridiomycota incertae sedis</taxon>
        <taxon>Chytridiomycetes</taxon>
        <taxon>Chytridiales</taxon>
        <taxon>Chytriomycetaceae</taxon>
        <taxon>Rhizoclosmatium</taxon>
    </lineage>
</organism>
<evidence type="ECO:0000313" key="3">
    <source>
        <dbReference type="EMBL" id="ORY40197.1"/>
    </source>
</evidence>
<feature type="compositionally biased region" description="Low complexity" evidence="1">
    <location>
        <begin position="442"/>
        <end position="455"/>
    </location>
</feature>
<dbReference type="InterPro" id="IPR033338">
    <property type="entry name" value="Spc105/Spc7"/>
</dbReference>
<name>A0A1Y2BZY8_9FUNG</name>
<dbReference type="GO" id="GO:0034501">
    <property type="term" value="P:protein localization to kinetochore"/>
    <property type="evidence" value="ECO:0007669"/>
    <property type="project" value="TreeGrafter"/>
</dbReference>
<feature type="region of interest" description="Disordered" evidence="1">
    <location>
        <begin position="36"/>
        <end position="321"/>
    </location>
</feature>
<gene>
    <name evidence="3" type="ORF">BCR33DRAFT_372010</name>
</gene>
<keyword evidence="4" id="KW-1185">Reference proteome</keyword>
<protein>
    <recommendedName>
        <fullName evidence="2">Spc7 kinetochore protein domain-containing protein</fullName>
    </recommendedName>
</protein>
<dbReference type="GO" id="GO:0000776">
    <property type="term" value="C:kinetochore"/>
    <property type="evidence" value="ECO:0007669"/>
    <property type="project" value="TreeGrafter"/>
</dbReference>
<reference evidence="3 4" key="1">
    <citation type="submission" date="2016-07" db="EMBL/GenBank/DDBJ databases">
        <title>Pervasive Adenine N6-methylation of Active Genes in Fungi.</title>
        <authorList>
            <consortium name="DOE Joint Genome Institute"/>
            <person name="Mondo S.J."/>
            <person name="Dannebaum R.O."/>
            <person name="Kuo R.C."/>
            <person name="Labutti K."/>
            <person name="Haridas S."/>
            <person name="Kuo A."/>
            <person name="Salamov A."/>
            <person name="Ahrendt S.R."/>
            <person name="Lipzen A."/>
            <person name="Sullivan W."/>
            <person name="Andreopoulos W.B."/>
            <person name="Clum A."/>
            <person name="Lindquist E."/>
            <person name="Daum C."/>
            <person name="Ramamoorthy G.K."/>
            <person name="Gryganskyi A."/>
            <person name="Culley D."/>
            <person name="Magnuson J.K."/>
            <person name="James T.Y."/>
            <person name="O'Malley M.A."/>
            <person name="Stajich J.E."/>
            <person name="Spatafora J.W."/>
            <person name="Visel A."/>
            <person name="Grigoriev I.V."/>
        </authorList>
    </citation>
    <scope>NUCLEOTIDE SEQUENCE [LARGE SCALE GENOMIC DNA]</scope>
    <source>
        <strain evidence="3 4">JEL800</strain>
    </source>
</reference>
<feature type="compositionally biased region" description="Acidic residues" evidence="1">
    <location>
        <begin position="156"/>
        <end position="169"/>
    </location>
</feature>
<proteinExistence type="predicted"/>
<dbReference type="PANTHER" id="PTHR28260:SF1">
    <property type="entry name" value="SPINDLE POLE BODY COMPONENT SPC105"/>
    <property type="match status" value="1"/>
</dbReference>
<dbReference type="GO" id="GO:1990758">
    <property type="term" value="P:mitotic sister chromatid biorientation"/>
    <property type="evidence" value="ECO:0007669"/>
    <property type="project" value="TreeGrafter"/>
</dbReference>